<evidence type="ECO:0000313" key="6">
    <source>
        <dbReference type="EMBL" id="XBO39469.1"/>
    </source>
</evidence>
<dbReference type="InterPro" id="IPR001296">
    <property type="entry name" value="Glyco_trans_1"/>
</dbReference>
<name>A0AAU7JH59_9HYPH</name>
<dbReference type="PANTHER" id="PTHR12526:SF640">
    <property type="entry name" value="COLANIC ACID BIOSYNTHESIS GLYCOSYLTRANSFERASE WCAL-RELATED"/>
    <property type="match status" value="1"/>
</dbReference>
<dbReference type="SUPFAM" id="SSF53756">
    <property type="entry name" value="UDP-Glycosyltransferase/glycogen phosphorylase"/>
    <property type="match status" value="1"/>
</dbReference>
<dbReference type="Pfam" id="PF00534">
    <property type="entry name" value="Glycos_transf_1"/>
    <property type="match status" value="1"/>
</dbReference>
<dbReference type="RefSeq" id="WP_406856313.1">
    <property type="nucleotide sequence ID" value="NZ_CP157484.1"/>
</dbReference>
<accession>A0AAU7JH59</accession>
<dbReference type="Gene3D" id="3.40.50.2000">
    <property type="entry name" value="Glycogen Phosphorylase B"/>
    <property type="match status" value="2"/>
</dbReference>
<keyword evidence="3 6" id="KW-0808">Transferase</keyword>
<reference evidence="6" key="1">
    <citation type="submission" date="2024-05" db="EMBL/GenBank/DDBJ databases">
        <authorList>
            <person name="Kim S."/>
            <person name="Heo J."/>
            <person name="Choi H."/>
            <person name="Choi Y."/>
            <person name="Kwon S.-W."/>
            <person name="Kim Y."/>
        </authorList>
    </citation>
    <scope>NUCLEOTIDE SEQUENCE</scope>
    <source>
        <strain evidence="6">KACC 23698</strain>
    </source>
</reference>
<dbReference type="GO" id="GO:0016757">
    <property type="term" value="F:glycosyltransferase activity"/>
    <property type="evidence" value="ECO:0007669"/>
    <property type="project" value="UniProtKB-KW"/>
</dbReference>
<keyword evidence="2 6" id="KW-0328">Glycosyltransferase</keyword>
<evidence type="ECO:0000259" key="5">
    <source>
        <dbReference type="Pfam" id="PF13579"/>
    </source>
</evidence>
<dbReference type="PANTHER" id="PTHR12526">
    <property type="entry name" value="GLYCOSYLTRANSFERASE"/>
    <property type="match status" value="1"/>
</dbReference>
<comment type="similarity">
    <text evidence="1">Belongs to the glycosyltransferase group 1 family. Glycosyltransferase 4 subfamily.</text>
</comment>
<dbReference type="EMBL" id="CP157484">
    <property type="protein sequence ID" value="XBO39469.1"/>
    <property type="molecule type" value="Genomic_DNA"/>
</dbReference>
<evidence type="ECO:0000256" key="1">
    <source>
        <dbReference type="ARBA" id="ARBA00009481"/>
    </source>
</evidence>
<proteinExistence type="inferred from homology"/>
<feature type="domain" description="Glycosyl transferase family 1" evidence="4">
    <location>
        <begin position="172"/>
        <end position="327"/>
    </location>
</feature>
<organism evidence="6">
    <name type="scientific">Alsobacter sp. KACC 23698</name>
    <dbReference type="NCBI Taxonomy" id="3149229"/>
    <lineage>
        <taxon>Bacteria</taxon>
        <taxon>Pseudomonadati</taxon>
        <taxon>Pseudomonadota</taxon>
        <taxon>Alphaproteobacteria</taxon>
        <taxon>Hyphomicrobiales</taxon>
        <taxon>Alsobacteraceae</taxon>
        <taxon>Alsobacter</taxon>
    </lineage>
</organism>
<evidence type="ECO:0000256" key="3">
    <source>
        <dbReference type="ARBA" id="ARBA00022679"/>
    </source>
</evidence>
<dbReference type="AlphaFoldDB" id="A0AAU7JH59"/>
<evidence type="ECO:0000256" key="2">
    <source>
        <dbReference type="ARBA" id="ARBA00022676"/>
    </source>
</evidence>
<protein>
    <submittedName>
        <fullName evidence="6">Glycosyltransferase family 4 protein</fullName>
        <ecNumber evidence="6">2.4.-.-</ecNumber>
    </submittedName>
</protein>
<dbReference type="CDD" id="cd03801">
    <property type="entry name" value="GT4_PimA-like"/>
    <property type="match status" value="1"/>
</dbReference>
<evidence type="ECO:0000259" key="4">
    <source>
        <dbReference type="Pfam" id="PF00534"/>
    </source>
</evidence>
<sequence>MTPTGSHGQGGIDRLYFYLRQVVAARGMEGVEISYFAARGDAAGWRWLPAFPLRLMAFLWTLATVRPDIVHLNHSTHGSAYRKAVLAWLARLAGRRVIIHFHGMVTPEDQAASPPWYRALGRMARGADRIVVLGRHFAPFFSRTLGARPDRIVVIPNGIPDFAPGPPAERPHQEPPLILFAGEVGPRKGADLMIAALQRLDALHGDWRCVMAGNGELAPYRAQATAAGLDAKLSFTGWVDSEAVHRLMREAAIVALPSRVEGLPLTLLEGGCAGAALVASDVGAIPDIVIEGVTGAVVPLDPDAIAAALADLLQDPERLLQAQRASRRMFEEHYEIGRFADRLRELYLEVAGRPAVTR</sequence>
<gene>
    <name evidence="6" type="ORF">ABEG18_01385</name>
</gene>
<dbReference type="EC" id="2.4.-.-" evidence="6"/>
<feature type="domain" description="Glycosyltransferase subfamily 4-like N-terminal" evidence="5">
    <location>
        <begin position="42"/>
        <end position="158"/>
    </location>
</feature>
<dbReference type="InterPro" id="IPR028098">
    <property type="entry name" value="Glyco_trans_4-like_N"/>
</dbReference>
<dbReference type="Pfam" id="PF13579">
    <property type="entry name" value="Glyco_trans_4_4"/>
    <property type="match status" value="1"/>
</dbReference>